<dbReference type="Proteomes" id="UP001054811">
    <property type="component" value="Chromosome"/>
</dbReference>
<evidence type="ECO:0000256" key="5">
    <source>
        <dbReference type="ARBA" id="ARBA00022741"/>
    </source>
</evidence>
<evidence type="ECO:0000256" key="6">
    <source>
        <dbReference type="ARBA" id="ARBA00022777"/>
    </source>
</evidence>
<name>A0ABY5NJR6_9MICO</name>
<dbReference type="PANTHER" id="PTHR24421:SF10">
    <property type="entry name" value="NITRATE_NITRITE SENSOR PROTEIN NARQ"/>
    <property type="match status" value="1"/>
</dbReference>
<keyword evidence="3" id="KW-0597">Phosphoprotein</keyword>
<evidence type="ECO:0000256" key="4">
    <source>
        <dbReference type="ARBA" id="ARBA00022679"/>
    </source>
</evidence>
<evidence type="ECO:0000256" key="7">
    <source>
        <dbReference type="ARBA" id="ARBA00022840"/>
    </source>
</evidence>
<dbReference type="RefSeq" id="WP_259611965.1">
    <property type="nucleotide sequence ID" value="NZ_CP091139.2"/>
</dbReference>
<evidence type="ECO:0000256" key="2">
    <source>
        <dbReference type="ARBA" id="ARBA00012438"/>
    </source>
</evidence>
<evidence type="ECO:0000256" key="1">
    <source>
        <dbReference type="ARBA" id="ARBA00000085"/>
    </source>
</evidence>
<dbReference type="Pfam" id="PF07730">
    <property type="entry name" value="HisKA_3"/>
    <property type="match status" value="1"/>
</dbReference>
<proteinExistence type="predicted"/>
<sequence length="243" mass="25155">MRWRAAFIADEPRPTMAEIVLAGALCLAALLQAATGGVSVPAVAVAVLLGLAVLGARTMPLPATAMLCAAIAVAAGAGMVPDDQIALVVASIVVCYRCAAWAPAPVAMITVVAVVASIVTTTPHTPADVVWESVLMVLPVVAGWAMKRHRRVLHELEVAYAELDASREERAAAAVDAERLRIARELHDVIAHGVSVMVVQAGAADAALGKDATTARRAVQAIERTGTEALRKLARTAGRAAQQ</sequence>
<feature type="domain" description="Signal transduction histidine kinase subgroup 3 dimerisation and phosphoacceptor" evidence="10">
    <location>
        <begin position="178"/>
        <end position="237"/>
    </location>
</feature>
<dbReference type="GO" id="GO:0016301">
    <property type="term" value="F:kinase activity"/>
    <property type="evidence" value="ECO:0007669"/>
    <property type="project" value="UniProtKB-KW"/>
</dbReference>
<keyword evidence="9" id="KW-0472">Membrane</keyword>
<protein>
    <recommendedName>
        <fullName evidence="2">histidine kinase</fullName>
        <ecNumber evidence="2">2.7.13.3</ecNumber>
    </recommendedName>
</protein>
<dbReference type="PANTHER" id="PTHR24421">
    <property type="entry name" value="NITRATE/NITRITE SENSOR PROTEIN NARX-RELATED"/>
    <property type="match status" value="1"/>
</dbReference>
<dbReference type="Gene3D" id="1.20.5.1930">
    <property type="match status" value="1"/>
</dbReference>
<keyword evidence="4" id="KW-0808">Transferase</keyword>
<keyword evidence="8" id="KW-0902">Two-component regulatory system</keyword>
<evidence type="ECO:0000256" key="3">
    <source>
        <dbReference type="ARBA" id="ARBA00022553"/>
    </source>
</evidence>
<feature type="transmembrane region" description="Helical" evidence="9">
    <location>
        <begin position="87"/>
        <end position="117"/>
    </location>
</feature>
<evidence type="ECO:0000256" key="9">
    <source>
        <dbReference type="SAM" id="Phobius"/>
    </source>
</evidence>
<keyword evidence="7" id="KW-0067">ATP-binding</keyword>
<keyword evidence="9" id="KW-0812">Transmembrane</keyword>
<keyword evidence="9" id="KW-1133">Transmembrane helix</keyword>
<evidence type="ECO:0000313" key="11">
    <source>
        <dbReference type="EMBL" id="UUT35379.1"/>
    </source>
</evidence>
<dbReference type="EMBL" id="CP091139">
    <property type="protein sequence ID" value="UUT35379.1"/>
    <property type="molecule type" value="Genomic_DNA"/>
</dbReference>
<comment type="catalytic activity">
    <reaction evidence="1">
        <text>ATP + protein L-histidine = ADP + protein N-phospho-L-histidine.</text>
        <dbReference type="EC" id="2.7.13.3"/>
    </reaction>
</comment>
<dbReference type="EC" id="2.7.13.3" evidence="2"/>
<keyword evidence="6 11" id="KW-0418">Kinase</keyword>
<dbReference type="InterPro" id="IPR011712">
    <property type="entry name" value="Sig_transdc_His_kin_sub3_dim/P"/>
</dbReference>
<evidence type="ECO:0000313" key="12">
    <source>
        <dbReference type="Proteomes" id="UP001054811"/>
    </source>
</evidence>
<dbReference type="InterPro" id="IPR050482">
    <property type="entry name" value="Sensor_HK_TwoCompSys"/>
</dbReference>
<feature type="transmembrane region" description="Helical" evidence="9">
    <location>
        <begin position="60"/>
        <end position="80"/>
    </location>
</feature>
<keyword evidence="5" id="KW-0547">Nucleotide-binding</keyword>
<keyword evidence="12" id="KW-1185">Reference proteome</keyword>
<gene>
    <name evidence="11" type="ORF">L2X98_18330</name>
</gene>
<reference evidence="11" key="1">
    <citation type="submission" date="2022-01" db="EMBL/GenBank/DDBJ databases">
        <title>Microbacterium eymi and Microbacterium rhizovicinus sp. nov., isolated from the rhizospheric soil of Elymus tsukushiensis, a plant native to the Dokdo Islands, Republic of Korea.</title>
        <authorList>
            <person name="Hwang Y.J."/>
        </authorList>
    </citation>
    <scope>NUCLEOTIDE SEQUENCE</scope>
    <source>
        <strain evidence="11">KUDC0405</strain>
    </source>
</reference>
<evidence type="ECO:0000256" key="8">
    <source>
        <dbReference type="ARBA" id="ARBA00023012"/>
    </source>
</evidence>
<feature type="transmembrane region" description="Helical" evidence="9">
    <location>
        <begin position="129"/>
        <end position="146"/>
    </location>
</feature>
<evidence type="ECO:0000259" key="10">
    <source>
        <dbReference type="Pfam" id="PF07730"/>
    </source>
</evidence>
<organism evidence="11 12">
    <name type="scientific">Microbacterium elymi</name>
    <dbReference type="NCBI Taxonomy" id="2909587"/>
    <lineage>
        <taxon>Bacteria</taxon>
        <taxon>Bacillati</taxon>
        <taxon>Actinomycetota</taxon>
        <taxon>Actinomycetes</taxon>
        <taxon>Micrococcales</taxon>
        <taxon>Microbacteriaceae</taxon>
        <taxon>Microbacterium</taxon>
    </lineage>
</organism>
<accession>A0ABY5NJR6</accession>